<gene>
    <name evidence="2" type="ORF">E5S67_01581</name>
</gene>
<feature type="transmembrane region" description="Helical" evidence="1">
    <location>
        <begin position="392"/>
        <end position="413"/>
    </location>
</feature>
<comment type="caution">
    <text evidence="2">The sequence shown here is derived from an EMBL/GenBank/DDBJ whole genome shotgun (WGS) entry which is preliminary data.</text>
</comment>
<feature type="transmembrane region" description="Helical" evidence="1">
    <location>
        <begin position="157"/>
        <end position="178"/>
    </location>
</feature>
<dbReference type="PANTHER" id="PTHR34219">
    <property type="entry name" value="IRON-REGULATED INNER MEMBRANE PROTEIN-RELATED"/>
    <property type="match status" value="1"/>
</dbReference>
<protein>
    <recommendedName>
        <fullName evidence="4">PepSY domain-containing protein</fullName>
    </recommendedName>
</protein>
<reference evidence="2 3" key="1">
    <citation type="journal article" date="2020" name="Sci. Rep.">
        <title>A novel cyanobacterial geosmin producer, revising GeoA distribution and dispersion patterns in Bacteria.</title>
        <authorList>
            <person name="Churro C."/>
            <person name="Semedo-Aguiar A.P."/>
            <person name="Silva A.D."/>
            <person name="Pereira-Leal J.B."/>
            <person name="Leite R.B."/>
        </authorList>
    </citation>
    <scope>NUCLEOTIDE SEQUENCE [LARGE SCALE GENOMIC DNA]</scope>
    <source>
        <strain evidence="2 3">IPMA8</strain>
    </source>
</reference>
<evidence type="ECO:0000313" key="2">
    <source>
        <dbReference type="EMBL" id="NQE33860.1"/>
    </source>
</evidence>
<evidence type="ECO:0008006" key="4">
    <source>
        <dbReference type="Google" id="ProtNLM"/>
    </source>
</evidence>
<keyword evidence="1" id="KW-0472">Membrane</keyword>
<evidence type="ECO:0000313" key="3">
    <source>
        <dbReference type="Proteomes" id="UP000702425"/>
    </source>
</evidence>
<feature type="transmembrane region" description="Helical" evidence="1">
    <location>
        <begin position="211"/>
        <end position="231"/>
    </location>
</feature>
<keyword evidence="3" id="KW-1185">Reference proteome</keyword>
<sequence>MSKLNSVLNPSLVAEPPSNRFYRTVWRWHFYAGLFVIPFMLILSITGIIYLFKPQLDAAMYHQNMFVQPADVVMPYTQQVAVVQQTYPDAKVTKFTPSVASNRSAEVTIATKDERTLAVFVNPYTAKILGDRDENNNLQAIARKIHGELMIGKLGDYIVELASCWGLVLLITGLYLWLPRGKVTFLGTLIPRLWSQNKRVFWRDLHAVSGFYGVLLIGFLILSGLPWTGFWGDTFARLSNYYPAQMRDNVPQSTTLTGSLNQQGNQVVPWAVEQLPIPKSSTPRNEHHSGHNEVIGRTLADTSVNLDSVVNLAQAKGAPPGFSVSFPESQTGVYTVSAFPNNPAQEVTLHIDRYSGKVLADVRWKDYGLVPKVVSMGISIHMGKYFGLSNQLLMLFASLILIVLSVSGTVMWWQRRPKGTGWLGAPAIPTHVQGWKVPLAIVAVLGIAFPLVGLSLVTVLLLDYFVLARIPALKRIFS</sequence>
<organism evidence="2 3">
    <name type="scientific">Microcoleus asticus IPMA8</name>
    <dbReference type="NCBI Taxonomy" id="2563858"/>
    <lineage>
        <taxon>Bacteria</taxon>
        <taxon>Bacillati</taxon>
        <taxon>Cyanobacteriota</taxon>
        <taxon>Cyanophyceae</taxon>
        <taxon>Oscillatoriophycideae</taxon>
        <taxon>Oscillatoriales</taxon>
        <taxon>Microcoleaceae</taxon>
        <taxon>Microcoleus</taxon>
        <taxon>Microcoleus asticus</taxon>
    </lineage>
</organism>
<dbReference type="EMBL" id="SRRZ01000021">
    <property type="protein sequence ID" value="NQE33860.1"/>
    <property type="molecule type" value="Genomic_DNA"/>
</dbReference>
<dbReference type="InterPro" id="IPR005625">
    <property type="entry name" value="PepSY-ass_TM"/>
</dbReference>
<feature type="transmembrane region" description="Helical" evidence="1">
    <location>
        <begin position="439"/>
        <end position="467"/>
    </location>
</feature>
<accession>A0ABX2CWS0</accession>
<dbReference type="RefSeq" id="WP_172186527.1">
    <property type="nucleotide sequence ID" value="NZ_CAWPPK010000124.1"/>
</dbReference>
<dbReference type="PANTHER" id="PTHR34219:SF1">
    <property type="entry name" value="PEPSY DOMAIN-CONTAINING PROTEIN"/>
    <property type="match status" value="1"/>
</dbReference>
<keyword evidence="1" id="KW-1133">Transmembrane helix</keyword>
<dbReference type="Proteomes" id="UP000702425">
    <property type="component" value="Unassembled WGS sequence"/>
</dbReference>
<keyword evidence="1" id="KW-0812">Transmembrane</keyword>
<name>A0ABX2CWS0_9CYAN</name>
<dbReference type="Pfam" id="PF03929">
    <property type="entry name" value="PepSY_TM"/>
    <property type="match status" value="1"/>
</dbReference>
<evidence type="ECO:0000256" key="1">
    <source>
        <dbReference type="SAM" id="Phobius"/>
    </source>
</evidence>
<feature type="transmembrane region" description="Helical" evidence="1">
    <location>
        <begin position="28"/>
        <end position="52"/>
    </location>
</feature>
<proteinExistence type="predicted"/>